<keyword evidence="4" id="KW-1185">Reference proteome</keyword>
<sequence>SLALAGLQAGATGVLDREHPAAELAAIVRHVLAGEYYLDQNIAQLLAIRHIKKLLAPFTALSSREFDVFCLLAEGCSLQAIGEQLGISRKTVSNCQTSVKLKLGIDNRRDMAAFAKSHGLVAADAV</sequence>
<evidence type="ECO:0000313" key="3">
    <source>
        <dbReference type="EMBL" id="MCQ8130925.1"/>
    </source>
</evidence>
<accession>A0ABT1UC39</accession>
<keyword evidence="1" id="KW-0238">DNA-binding</keyword>
<dbReference type="Gene3D" id="3.40.50.2300">
    <property type="match status" value="1"/>
</dbReference>
<evidence type="ECO:0000313" key="4">
    <source>
        <dbReference type="Proteomes" id="UP001524586"/>
    </source>
</evidence>
<dbReference type="PANTHER" id="PTHR43214:SF43">
    <property type="entry name" value="TWO-COMPONENT RESPONSE REGULATOR"/>
    <property type="match status" value="1"/>
</dbReference>
<feature type="non-terminal residue" evidence="3">
    <location>
        <position position="1"/>
    </location>
</feature>
<dbReference type="RefSeq" id="WP_256617320.1">
    <property type="nucleotide sequence ID" value="NZ_JANIBK010000265.1"/>
</dbReference>
<dbReference type="PANTHER" id="PTHR43214">
    <property type="entry name" value="TWO-COMPONENT RESPONSE REGULATOR"/>
    <property type="match status" value="1"/>
</dbReference>
<dbReference type="InterPro" id="IPR039420">
    <property type="entry name" value="WalR-like"/>
</dbReference>
<reference evidence="3 4" key="1">
    <citation type="submission" date="2022-07" db="EMBL/GenBank/DDBJ databases">
        <title>Methylomonas rivi sp. nov., Methylomonas rosea sp. nov., Methylomonas aureus sp. nov. and Methylomonas subterranea sp. nov., four novel methanotrophs isolated from a freshwater creek and the deep terrestrial subsurface.</title>
        <authorList>
            <person name="Abin C."/>
            <person name="Sankaranarayanan K."/>
            <person name="Garner C."/>
            <person name="Sindelar R."/>
            <person name="Kotary K."/>
            <person name="Garner R."/>
            <person name="Barclay S."/>
            <person name="Lawson P."/>
            <person name="Krumholz L."/>
        </authorList>
    </citation>
    <scope>NUCLEOTIDE SEQUENCE [LARGE SCALE GENOMIC DNA]</scope>
    <source>
        <strain evidence="3 4">WSC-6</strain>
    </source>
</reference>
<evidence type="ECO:0000256" key="1">
    <source>
        <dbReference type="ARBA" id="ARBA00023125"/>
    </source>
</evidence>
<gene>
    <name evidence="3" type="ORF">NP596_20890</name>
</gene>
<proteinExistence type="predicted"/>
<dbReference type="InterPro" id="IPR016032">
    <property type="entry name" value="Sig_transdc_resp-reg_C-effctor"/>
</dbReference>
<evidence type="ECO:0000259" key="2">
    <source>
        <dbReference type="PROSITE" id="PS50043"/>
    </source>
</evidence>
<dbReference type="InterPro" id="IPR000792">
    <property type="entry name" value="Tscrpt_reg_LuxR_C"/>
</dbReference>
<dbReference type="SMART" id="SM00421">
    <property type="entry name" value="HTH_LUXR"/>
    <property type="match status" value="1"/>
</dbReference>
<dbReference type="SUPFAM" id="SSF46894">
    <property type="entry name" value="C-terminal effector domain of the bipartite response regulators"/>
    <property type="match status" value="1"/>
</dbReference>
<organism evidence="3 4">
    <name type="scientific">Methylomonas rivi</name>
    <dbReference type="NCBI Taxonomy" id="2952226"/>
    <lineage>
        <taxon>Bacteria</taxon>
        <taxon>Pseudomonadati</taxon>
        <taxon>Pseudomonadota</taxon>
        <taxon>Gammaproteobacteria</taxon>
        <taxon>Methylococcales</taxon>
        <taxon>Methylococcaceae</taxon>
        <taxon>Methylomonas</taxon>
    </lineage>
</organism>
<dbReference type="EMBL" id="JANIBK010000265">
    <property type="protein sequence ID" value="MCQ8130925.1"/>
    <property type="molecule type" value="Genomic_DNA"/>
</dbReference>
<dbReference type="CDD" id="cd06170">
    <property type="entry name" value="LuxR_C_like"/>
    <property type="match status" value="1"/>
</dbReference>
<dbReference type="PRINTS" id="PR00038">
    <property type="entry name" value="HTHLUXR"/>
</dbReference>
<feature type="domain" description="HTH luxR-type" evidence="2">
    <location>
        <begin position="54"/>
        <end position="119"/>
    </location>
</feature>
<comment type="caution">
    <text evidence="3">The sequence shown here is derived from an EMBL/GenBank/DDBJ whole genome shotgun (WGS) entry which is preliminary data.</text>
</comment>
<name>A0ABT1UC39_9GAMM</name>
<dbReference type="PROSITE" id="PS50043">
    <property type="entry name" value="HTH_LUXR_2"/>
    <property type="match status" value="1"/>
</dbReference>
<dbReference type="Pfam" id="PF00196">
    <property type="entry name" value="GerE"/>
    <property type="match status" value="1"/>
</dbReference>
<dbReference type="Proteomes" id="UP001524586">
    <property type="component" value="Unassembled WGS sequence"/>
</dbReference>
<protein>
    <submittedName>
        <fullName evidence="3">Response regulator transcription factor</fullName>
    </submittedName>
</protein>